<comment type="caution">
    <text evidence="2">The sequence shown here is derived from an EMBL/GenBank/DDBJ whole genome shotgun (WGS) entry which is preliminary data.</text>
</comment>
<feature type="signal peptide" evidence="1">
    <location>
        <begin position="1"/>
        <end position="18"/>
    </location>
</feature>
<evidence type="ECO:0008006" key="4">
    <source>
        <dbReference type="Google" id="ProtNLM"/>
    </source>
</evidence>
<feature type="chain" id="PRO_5047090628" description="GPI anchored serine-threonine rich protein" evidence="1">
    <location>
        <begin position="19"/>
        <end position="168"/>
    </location>
</feature>
<protein>
    <recommendedName>
        <fullName evidence="4">GPI anchored serine-threonine rich protein</fullName>
    </recommendedName>
</protein>
<reference evidence="2 3" key="1">
    <citation type="submission" date="2024-06" db="EMBL/GenBank/DDBJ databases">
        <title>Complete genome of Phlyctema vagabunda strain 19-DSS-EL-015.</title>
        <authorList>
            <person name="Fiorenzani C."/>
        </authorList>
    </citation>
    <scope>NUCLEOTIDE SEQUENCE [LARGE SCALE GENOMIC DNA]</scope>
    <source>
        <strain evidence="2 3">19-DSS-EL-015</strain>
    </source>
</reference>
<evidence type="ECO:0000313" key="3">
    <source>
        <dbReference type="Proteomes" id="UP001629113"/>
    </source>
</evidence>
<keyword evidence="1" id="KW-0732">Signal</keyword>
<organism evidence="2 3">
    <name type="scientific">Phlyctema vagabunda</name>
    <dbReference type="NCBI Taxonomy" id="108571"/>
    <lineage>
        <taxon>Eukaryota</taxon>
        <taxon>Fungi</taxon>
        <taxon>Dikarya</taxon>
        <taxon>Ascomycota</taxon>
        <taxon>Pezizomycotina</taxon>
        <taxon>Leotiomycetes</taxon>
        <taxon>Helotiales</taxon>
        <taxon>Dermateaceae</taxon>
        <taxon>Phlyctema</taxon>
    </lineage>
</organism>
<gene>
    <name evidence="2" type="ORF">PVAG01_03602</name>
</gene>
<accession>A0ABR4PLV0</accession>
<dbReference type="Proteomes" id="UP001629113">
    <property type="component" value="Unassembled WGS sequence"/>
</dbReference>
<evidence type="ECO:0000256" key="1">
    <source>
        <dbReference type="SAM" id="SignalP"/>
    </source>
</evidence>
<dbReference type="EMBL" id="JBFCZG010000003">
    <property type="protein sequence ID" value="KAL3424321.1"/>
    <property type="molecule type" value="Genomic_DNA"/>
</dbReference>
<evidence type="ECO:0000313" key="2">
    <source>
        <dbReference type="EMBL" id="KAL3424321.1"/>
    </source>
</evidence>
<name>A0ABR4PLV0_9HELO</name>
<proteinExistence type="predicted"/>
<sequence>MQFSLLSVSALLFSLAAAQTTRSTACAAQPVLDACMATSKGIINSCVTTDYSCLCTAYTALLTCYDQCPNDTGVTAASSTRASYCAYVTTTAAISRPVSSWVSSATGVAAATTASGNSEAAEVTGTGTGTATSSSASNTATGNAGVKGALTNAGGLLAGVAGLAAFLL</sequence>
<keyword evidence="3" id="KW-1185">Reference proteome</keyword>